<accession>H2Y6I9</accession>
<feature type="region of interest" description="Disordered" evidence="4">
    <location>
        <begin position="180"/>
        <end position="312"/>
    </location>
</feature>
<feature type="compositionally biased region" description="Low complexity" evidence="4">
    <location>
        <begin position="180"/>
        <end position="190"/>
    </location>
</feature>
<dbReference type="Pfam" id="PF23587">
    <property type="entry name" value="SH3_KALRN"/>
    <property type="match status" value="1"/>
</dbReference>
<dbReference type="Gene3D" id="1.20.900.10">
    <property type="entry name" value="Dbl homology (DH) domain"/>
    <property type="match status" value="1"/>
</dbReference>
<dbReference type="GO" id="GO:0005737">
    <property type="term" value="C:cytoplasm"/>
    <property type="evidence" value="ECO:0007669"/>
    <property type="project" value="TreeGrafter"/>
</dbReference>
<feature type="compositionally biased region" description="Basic residues" evidence="4">
    <location>
        <begin position="438"/>
        <end position="448"/>
    </location>
</feature>
<feature type="compositionally biased region" description="Low complexity" evidence="4">
    <location>
        <begin position="211"/>
        <end position="225"/>
    </location>
</feature>
<dbReference type="PROSITE" id="PS50003">
    <property type="entry name" value="PH_DOMAIN"/>
    <property type="match status" value="1"/>
</dbReference>
<dbReference type="GeneTree" id="ENSGT00940000154766"/>
<dbReference type="SUPFAM" id="SSF50729">
    <property type="entry name" value="PH domain-like"/>
    <property type="match status" value="1"/>
</dbReference>
<protein>
    <recommendedName>
        <fullName evidence="10">PH domain-containing protein</fullName>
    </recommendedName>
</protein>
<dbReference type="eggNOG" id="KOG0689">
    <property type="taxonomic scope" value="Eukaryota"/>
</dbReference>
<dbReference type="GO" id="GO:0019898">
    <property type="term" value="C:extrinsic component of membrane"/>
    <property type="evidence" value="ECO:0007669"/>
    <property type="project" value="TreeGrafter"/>
</dbReference>
<dbReference type="GO" id="GO:0005085">
    <property type="term" value="F:guanyl-nucleotide exchange factor activity"/>
    <property type="evidence" value="ECO:0007669"/>
    <property type="project" value="UniProtKB-KW"/>
</dbReference>
<dbReference type="PROSITE" id="PS50010">
    <property type="entry name" value="DH_2"/>
    <property type="match status" value="1"/>
</dbReference>
<feature type="region of interest" description="Disordered" evidence="4">
    <location>
        <begin position="421"/>
        <end position="490"/>
    </location>
</feature>
<dbReference type="PANTHER" id="PTHR22826:SF106">
    <property type="entry name" value="TRIO, ISOFORM A"/>
    <property type="match status" value="1"/>
</dbReference>
<feature type="compositionally biased region" description="Polar residues" evidence="4">
    <location>
        <begin position="478"/>
        <end position="490"/>
    </location>
</feature>
<dbReference type="InterPro" id="IPR035899">
    <property type="entry name" value="DBL_dom_sf"/>
</dbReference>
<dbReference type="InterPro" id="IPR001849">
    <property type="entry name" value="PH_domain"/>
</dbReference>
<feature type="compositionally biased region" description="Polar residues" evidence="4">
    <location>
        <begin position="191"/>
        <end position="205"/>
    </location>
</feature>
<evidence type="ECO:0000259" key="5">
    <source>
        <dbReference type="PROSITE" id="PS50002"/>
    </source>
</evidence>
<feature type="compositionally biased region" description="Polar residues" evidence="4">
    <location>
        <begin position="250"/>
        <end position="280"/>
    </location>
</feature>
<reference evidence="8" key="2">
    <citation type="submission" date="2025-08" db="UniProtKB">
        <authorList>
            <consortium name="Ensembl"/>
        </authorList>
    </citation>
    <scope>IDENTIFICATION</scope>
</reference>
<dbReference type="SUPFAM" id="SSF48065">
    <property type="entry name" value="DBL homology domain (DH-domain)"/>
    <property type="match status" value="1"/>
</dbReference>
<dbReference type="AlphaFoldDB" id="H2Y6I9"/>
<proteinExistence type="predicted"/>
<dbReference type="InterPro" id="IPR051336">
    <property type="entry name" value="RhoGEF_Guanine_NuclExch_SF"/>
</dbReference>
<dbReference type="Ensembl" id="ENSCSAVT00000000947.1">
    <property type="protein sequence ID" value="ENSCSAVP00000000937.1"/>
    <property type="gene ID" value="ENSCSAVG00000000526.1"/>
</dbReference>
<feature type="domain" description="SH3" evidence="5">
    <location>
        <begin position="360"/>
        <end position="425"/>
    </location>
</feature>
<keyword evidence="1 3" id="KW-0728">SH3 domain</keyword>
<dbReference type="PROSITE" id="PS50002">
    <property type="entry name" value="SH3"/>
    <property type="match status" value="1"/>
</dbReference>
<keyword evidence="9" id="KW-1185">Reference proteome</keyword>
<dbReference type="SMART" id="SM00326">
    <property type="entry name" value="SH3"/>
    <property type="match status" value="1"/>
</dbReference>
<dbReference type="SUPFAM" id="SSF50044">
    <property type="entry name" value="SH3-domain"/>
    <property type="match status" value="1"/>
</dbReference>
<dbReference type="eggNOG" id="KOG4240">
    <property type="taxonomic scope" value="Eukaryota"/>
</dbReference>
<dbReference type="Pfam" id="PF22697">
    <property type="entry name" value="SOS1_NGEF_PH"/>
    <property type="match status" value="1"/>
</dbReference>
<feature type="domain" description="DH" evidence="7">
    <location>
        <begin position="1"/>
        <end position="41"/>
    </location>
</feature>
<dbReference type="InterPro" id="IPR047053">
    <property type="entry name" value="Kalirin_TRIO_SH3_2"/>
</dbReference>
<dbReference type="PANTHER" id="PTHR22826">
    <property type="entry name" value="RHO GUANINE EXCHANGE FACTOR-RELATED"/>
    <property type="match status" value="1"/>
</dbReference>
<dbReference type="STRING" id="51511.ENSCSAVP00000000937"/>
<evidence type="ECO:0000259" key="7">
    <source>
        <dbReference type="PROSITE" id="PS50010"/>
    </source>
</evidence>
<name>H2Y6I9_CIOSA</name>
<dbReference type="Gene3D" id="2.30.29.30">
    <property type="entry name" value="Pleckstrin-homology domain (PH domain)/Phosphotyrosine-binding domain (PTB)"/>
    <property type="match status" value="1"/>
</dbReference>
<dbReference type="InterPro" id="IPR001452">
    <property type="entry name" value="SH3_domain"/>
</dbReference>
<evidence type="ECO:0000313" key="9">
    <source>
        <dbReference type="Proteomes" id="UP000007875"/>
    </source>
</evidence>
<evidence type="ECO:0000256" key="4">
    <source>
        <dbReference type="SAM" id="MobiDB-lite"/>
    </source>
</evidence>
<evidence type="ECO:0000256" key="1">
    <source>
        <dbReference type="ARBA" id="ARBA00022443"/>
    </source>
</evidence>
<dbReference type="InterPro" id="IPR000219">
    <property type="entry name" value="DH_dom"/>
</dbReference>
<dbReference type="Gene3D" id="2.30.30.40">
    <property type="entry name" value="SH3 Domains"/>
    <property type="match status" value="1"/>
</dbReference>
<keyword evidence="2" id="KW-0344">Guanine-nucleotide releasing factor</keyword>
<evidence type="ECO:0000259" key="6">
    <source>
        <dbReference type="PROSITE" id="PS50003"/>
    </source>
</evidence>
<organism evidence="8 9">
    <name type="scientific">Ciona savignyi</name>
    <name type="common">Pacific transparent sea squirt</name>
    <dbReference type="NCBI Taxonomy" id="51511"/>
    <lineage>
        <taxon>Eukaryota</taxon>
        <taxon>Metazoa</taxon>
        <taxon>Chordata</taxon>
        <taxon>Tunicata</taxon>
        <taxon>Ascidiacea</taxon>
        <taxon>Phlebobranchia</taxon>
        <taxon>Cionidae</taxon>
        <taxon>Ciona</taxon>
    </lineage>
</organism>
<dbReference type="GO" id="GO:0007411">
    <property type="term" value="P:axon guidance"/>
    <property type="evidence" value="ECO:0007669"/>
    <property type="project" value="TreeGrafter"/>
</dbReference>
<reference evidence="9" key="1">
    <citation type="submission" date="2003-08" db="EMBL/GenBank/DDBJ databases">
        <authorList>
            <person name="Birren B."/>
            <person name="Nusbaum C."/>
            <person name="Abebe A."/>
            <person name="Abouelleil A."/>
            <person name="Adekoya E."/>
            <person name="Ait-zahra M."/>
            <person name="Allen N."/>
            <person name="Allen T."/>
            <person name="An P."/>
            <person name="Anderson M."/>
            <person name="Anderson S."/>
            <person name="Arachchi H."/>
            <person name="Armbruster J."/>
            <person name="Bachantsang P."/>
            <person name="Baldwin J."/>
            <person name="Barry A."/>
            <person name="Bayul T."/>
            <person name="Blitshsteyn B."/>
            <person name="Bloom T."/>
            <person name="Blye J."/>
            <person name="Boguslavskiy L."/>
            <person name="Borowsky M."/>
            <person name="Boukhgalter B."/>
            <person name="Brunache A."/>
            <person name="Butler J."/>
            <person name="Calixte N."/>
            <person name="Calvo S."/>
            <person name="Camarata J."/>
            <person name="Campo K."/>
            <person name="Chang J."/>
            <person name="Cheshatsang Y."/>
            <person name="Citroen M."/>
            <person name="Collymore A."/>
            <person name="Considine T."/>
            <person name="Cook A."/>
            <person name="Cooke P."/>
            <person name="Corum B."/>
            <person name="Cuomo C."/>
            <person name="David R."/>
            <person name="Dawoe T."/>
            <person name="Degray S."/>
            <person name="Dodge S."/>
            <person name="Dooley K."/>
            <person name="Dorje P."/>
            <person name="Dorjee K."/>
            <person name="Dorris L."/>
            <person name="Duffey N."/>
            <person name="Dupes A."/>
            <person name="Elkins T."/>
            <person name="Engels R."/>
            <person name="Erickson J."/>
            <person name="Farina A."/>
            <person name="Faro S."/>
            <person name="Ferreira P."/>
            <person name="Fischer H."/>
            <person name="Fitzgerald M."/>
            <person name="Foley K."/>
            <person name="Gage D."/>
            <person name="Galagan J."/>
            <person name="Gearin G."/>
            <person name="Gnerre S."/>
            <person name="Gnirke A."/>
            <person name="Goyette A."/>
            <person name="Graham J."/>
            <person name="Grandbois E."/>
            <person name="Gyaltsen K."/>
            <person name="Hafez N."/>
            <person name="Hagopian D."/>
            <person name="Hagos B."/>
            <person name="Hall J."/>
            <person name="Hatcher B."/>
            <person name="Heller A."/>
            <person name="Higgins H."/>
            <person name="Honan T."/>
            <person name="Horn A."/>
            <person name="Houde N."/>
            <person name="Hughes L."/>
            <person name="Hulme W."/>
            <person name="Husby E."/>
            <person name="Iliev I."/>
            <person name="Jaffe D."/>
            <person name="Jones C."/>
            <person name="Kamal M."/>
            <person name="Kamat A."/>
            <person name="Kamvysselis M."/>
            <person name="Karlsson E."/>
            <person name="Kells C."/>
            <person name="Kieu A."/>
            <person name="Kisner P."/>
            <person name="Kodira C."/>
            <person name="Kulbokas E."/>
            <person name="Labutti K."/>
            <person name="Lama D."/>
            <person name="Landers T."/>
            <person name="Leger J."/>
            <person name="Levine S."/>
            <person name="Lewis D."/>
            <person name="Lewis T."/>
            <person name="Lindblad-toh K."/>
            <person name="Liu X."/>
            <person name="Lokyitsang T."/>
            <person name="Lokyitsang Y."/>
            <person name="Lucien O."/>
            <person name="Lui A."/>
            <person name="Ma L.J."/>
            <person name="Mabbitt R."/>
            <person name="Macdonald J."/>
            <person name="Maclean C."/>
            <person name="Major J."/>
            <person name="Manning J."/>
            <person name="Marabella R."/>
            <person name="Maru K."/>
            <person name="Matthews C."/>
            <person name="Mauceli E."/>
            <person name="Mccarthy M."/>
            <person name="Mcdonough S."/>
            <person name="Mcghee T."/>
            <person name="Meldrim J."/>
            <person name="Meneus L."/>
            <person name="Mesirov J."/>
            <person name="Mihalev A."/>
            <person name="Mihova T."/>
            <person name="Mikkelsen T."/>
            <person name="Mlenga V."/>
            <person name="Moru K."/>
            <person name="Mozes J."/>
            <person name="Mulrain L."/>
            <person name="Munson G."/>
            <person name="Naylor J."/>
            <person name="Newes C."/>
            <person name="Nguyen C."/>
            <person name="Nguyen N."/>
            <person name="Nguyen T."/>
            <person name="Nicol R."/>
            <person name="Nielsen C."/>
            <person name="Nizzari M."/>
            <person name="Norbu C."/>
            <person name="Norbu N."/>
            <person name="O'donnell P."/>
            <person name="Okoawo O."/>
            <person name="O'leary S."/>
            <person name="Omotosho B."/>
            <person name="O'neill K."/>
            <person name="Osman S."/>
            <person name="Parker S."/>
            <person name="Perrin D."/>
            <person name="Phunkhang P."/>
            <person name="Piqani B."/>
            <person name="Purcell S."/>
            <person name="Rachupka T."/>
            <person name="Ramasamy U."/>
            <person name="Rameau R."/>
            <person name="Ray V."/>
            <person name="Raymond C."/>
            <person name="Retta R."/>
            <person name="Richardson S."/>
            <person name="Rise C."/>
            <person name="Rodriguez J."/>
            <person name="Rogers J."/>
            <person name="Rogov P."/>
            <person name="Rutman M."/>
            <person name="Schupbach R."/>
            <person name="Seaman C."/>
            <person name="Settipalli S."/>
            <person name="Sharpe T."/>
            <person name="Sheridan J."/>
            <person name="Sherpa N."/>
            <person name="Shi J."/>
            <person name="Smirnov S."/>
            <person name="Smith C."/>
            <person name="Sougnez C."/>
            <person name="Spencer B."/>
            <person name="Stalker J."/>
            <person name="Stange-thomann N."/>
            <person name="Stavropoulos S."/>
            <person name="Stetson K."/>
            <person name="Stone C."/>
            <person name="Stone S."/>
            <person name="Stubbs M."/>
            <person name="Talamas J."/>
            <person name="Tchuinga P."/>
            <person name="Tenzing P."/>
            <person name="Tesfaye S."/>
            <person name="Theodore J."/>
            <person name="Thoulutsang Y."/>
            <person name="Topham K."/>
            <person name="Towey S."/>
            <person name="Tsamla T."/>
            <person name="Tsomo N."/>
            <person name="Vallee D."/>
            <person name="Vassiliev H."/>
            <person name="Venkataraman V."/>
            <person name="Vinson J."/>
            <person name="Vo A."/>
            <person name="Wade C."/>
            <person name="Wang S."/>
            <person name="Wangchuk T."/>
            <person name="Wangdi T."/>
            <person name="Whittaker C."/>
            <person name="Wilkinson J."/>
            <person name="Wu Y."/>
            <person name="Wyman D."/>
            <person name="Yadav S."/>
            <person name="Yang S."/>
            <person name="Yang X."/>
            <person name="Yeager S."/>
            <person name="Yee E."/>
            <person name="Young G."/>
            <person name="Zainoun J."/>
            <person name="Zembeck L."/>
            <person name="Zimmer A."/>
            <person name="Zody M."/>
            <person name="Lander E."/>
        </authorList>
    </citation>
    <scope>NUCLEOTIDE SEQUENCE [LARGE SCALE GENOMIC DNA]</scope>
</reference>
<evidence type="ECO:0000313" key="8">
    <source>
        <dbReference type="Ensembl" id="ENSCSAVP00000000937.1"/>
    </source>
</evidence>
<sequence length="490" mass="54009">MKYQLLLKDILKFSERAGDECDELRGAVQVMHVVPKLANDMMMVARMSGFTGRISAQGKLLVHGTFQVCSSGSAEKERKVFFFEQCVIFSDLVDKKSEERGFVYKTSIKNSDLELFPLPSSETRFQLRNRGTHDVMELIATSQSVKSTWIAIVRQQLDNQLSFVNALADPITSQKQQLGNFNTNNNNNNNVAQPFLSTFRPNLNSKPGGVTSSTNMTSSSSNMTSEQLEGASTLITPPWSKQEKPENESMKLQSSGEDLHELSTSQQNMQKSLMRSNKTAQPRPASAADNHLVSPTTMRSNNHRSEPDLSTRNSFWLSPLSPANIRSSTCKFSYPGDNTSYDGVSISSGSTFTTVRSEPDKMPTVIALEDYHAVREDEISVAKGDALDIIATNAQGLCLVHRSGGRTTQAAEGWVPGAVLGHQGVHPTGLQGNTQKRSTPRMVKRNAKKTANSRQTLSRILRKSKSSEKLSTKSRSSDQLSSTVMSQKSR</sequence>
<evidence type="ECO:0008006" key="10">
    <source>
        <dbReference type="Google" id="ProtNLM"/>
    </source>
</evidence>
<dbReference type="InParanoid" id="H2Y6I9"/>
<dbReference type="InterPro" id="IPR036028">
    <property type="entry name" value="SH3-like_dom_sf"/>
</dbReference>
<reference evidence="8" key="3">
    <citation type="submission" date="2025-09" db="UniProtKB">
        <authorList>
            <consortium name="Ensembl"/>
        </authorList>
    </citation>
    <scope>IDENTIFICATION</scope>
</reference>
<dbReference type="InterPro" id="IPR011993">
    <property type="entry name" value="PH-like_dom_sf"/>
</dbReference>
<dbReference type="HOGENOM" id="CLU_556599_0_0_1"/>
<evidence type="ECO:0000256" key="3">
    <source>
        <dbReference type="PROSITE-ProRule" id="PRU00192"/>
    </source>
</evidence>
<dbReference type="InterPro" id="IPR055251">
    <property type="entry name" value="SOS1_NGEF_PH"/>
</dbReference>
<feature type="domain" description="PH" evidence="6">
    <location>
        <begin position="53"/>
        <end position="158"/>
    </location>
</feature>
<dbReference type="Proteomes" id="UP000007875">
    <property type="component" value="Unassembled WGS sequence"/>
</dbReference>
<evidence type="ECO:0000256" key="2">
    <source>
        <dbReference type="ARBA" id="ARBA00022658"/>
    </source>
</evidence>